<dbReference type="Pfam" id="PF01494">
    <property type="entry name" value="FAD_binding_3"/>
    <property type="match status" value="1"/>
</dbReference>
<dbReference type="PANTHER" id="PTHR46720">
    <property type="entry name" value="HYDROXYLASE, PUTATIVE (AFU_ORTHOLOGUE AFUA_3G01460)-RELATED"/>
    <property type="match status" value="1"/>
</dbReference>
<evidence type="ECO:0000259" key="4">
    <source>
        <dbReference type="Pfam" id="PF01494"/>
    </source>
</evidence>
<evidence type="ECO:0000313" key="6">
    <source>
        <dbReference type="Proteomes" id="UP000800200"/>
    </source>
</evidence>
<accession>A0A6A6ES71</accession>
<keyword evidence="1" id="KW-0285">Flavoprotein</keyword>
<name>A0A6A6ES71_9PEZI</name>
<dbReference type="Gene3D" id="3.50.50.60">
    <property type="entry name" value="FAD/NAD(P)-binding domain"/>
    <property type="match status" value="1"/>
</dbReference>
<keyword evidence="2" id="KW-0274">FAD</keyword>
<evidence type="ECO:0000256" key="1">
    <source>
        <dbReference type="ARBA" id="ARBA00022630"/>
    </source>
</evidence>
<dbReference type="AlphaFoldDB" id="A0A6A6ES71"/>
<gene>
    <name evidence="5" type="ORF">K469DRAFT_618050</name>
</gene>
<dbReference type="GO" id="GO:0044550">
    <property type="term" value="P:secondary metabolite biosynthetic process"/>
    <property type="evidence" value="ECO:0007669"/>
    <property type="project" value="TreeGrafter"/>
</dbReference>
<dbReference type="PANTHER" id="PTHR46720:SF3">
    <property type="entry name" value="FAD-BINDING DOMAIN-CONTAINING PROTEIN-RELATED"/>
    <property type="match status" value="1"/>
</dbReference>
<reference evidence="5" key="1">
    <citation type="journal article" date="2020" name="Stud. Mycol.">
        <title>101 Dothideomycetes genomes: a test case for predicting lifestyles and emergence of pathogens.</title>
        <authorList>
            <person name="Haridas S."/>
            <person name="Albert R."/>
            <person name="Binder M."/>
            <person name="Bloem J."/>
            <person name="Labutti K."/>
            <person name="Salamov A."/>
            <person name="Andreopoulos B."/>
            <person name="Baker S."/>
            <person name="Barry K."/>
            <person name="Bills G."/>
            <person name="Bluhm B."/>
            <person name="Cannon C."/>
            <person name="Castanera R."/>
            <person name="Culley D."/>
            <person name="Daum C."/>
            <person name="Ezra D."/>
            <person name="Gonzalez J."/>
            <person name="Henrissat B."/>
            <person name="Kuo A."/>
            <person name="Liang C."/>
            <person name="Lipzen A."/>
            <person name="Lutzoni F."/>
            <person name="Magnuson J."/>
            <person name="Mondo S."/>
            <person name="Nolan M."/>
            <person name="Ohm R."/>
            <person name="Pangilinan J."/>
            <person name="Park H.-J."/>
            <person name="Ramirez L."/>
            <person name="Alfaro M."/>
            <person name="Sun H."/>
            <person name="Tritt A."/>
            <person name="Yoshinaga Y."/>
            <person name="Zwiers L.-H."/>
            <person name="Turgeon B."/>
            <person name="Goodwin S."/>
            <person name="Spatafora J."/>
            <person name="Crous P."/>
            <person name="Grigoriev I."/>
        </authorList>
    </citation>
    <scope>NUCLEOTIDE SEQUENCE</scope>
    <source>
        <strain evidence="5">CBS 207.26</strain>
    </source>
</reference>
<evidence type="ECO:0000256" key="2">
    <source>
        <dbReference type="ARBA" id="ARBA00022827"/>
    </source>
</evidence>
<dbReference type="InterPro" id="IPR002938">
    <property type="entry name" value="FAD-bd"/>
</dbReference>
<dbReference type="OrthoDB" id="16820at2759"/>
<evidence type="ECO:0000256" key="3">
    <source>
        <dbReference type="ARBA" id="ARBA00023002"/>
    </source>
</evidence>
<dbReference type="GO" id="GO:0071949">
    <property type="term" value="F:FAD binding"/>
    <property type="evidence" value="ECO:0007669"/>
    <property type="project" value="InterPro"/>
</dbReference>
<feature type="domain" description="FAD-binding" evidence="4">
    <location>
        <begin position="126"/>
        <end position="348"/>
    </location>
</feature>
<protein>
    <submittedName>
        <fullName evidence="5">FAD/NAD(P)-binding domain-containing protein</fullName>
    </submittedName>
</protein>
<proteinExistence type="predicted"/>
<evidence type="ECO:0000313" key="5">
    <source>
        <dbReference type="EMBL" id="KAF2194151.1"/>
    </source>
</evidence>
<sequence>MNALLKHPHLDVEIFEFAPEFSERGAAVGIAQNGQAALAEIGGAVAGALDRAGAVVMSSSRMYMASGPSAMSFVFDLAAEQRGKVVHRAALLTELLKPISQEKMHTNKKVVRIEDLESGRVLLYFNDGATFEVDAVIGADGVHGYVREYVLGVDHPALKPKFGGFWDARSLVSMQKAKELLGKDYFNEGLQRQYGWVGDGGFFMHDVLDGGETVQCVVCGVMDEEWGEDEWKRELDRRALEKAVVKWTDTPIKRGMIEAMLENADLKAFAEWHHKENAPTYAKGHVCIMGDAAHCMTPWQGSGAGQAIEDAMILETLLKEVRDPSQLTAAFKAYDQVRRPRTQRIIKSSHGTGMIMCGRGPDTGLDMDKIREALPKRWVFIHTQDQKEHKRESLAALKAVA</sequence>
<dbReference type="InterPro" id="IPR051104">
    <property type="entry name" value="FAD_monoxygenase"/>
</dbReference>
<keyword evidence="6" id="KW-1185">Reference proteome</keyword>
<keyword evidence="3" id="KW-0560">Oxidoreductase</keyword>
<dbReference type="EMBL" id="ML994612">
    <property type="protein sequence ID" value="KAF2194151.1"/>
    <property type="molecule type" value="Genomic_DNA"/>
</dbReference>
<dbReference type="InterPro" id="IPR036188">
    <property type="entry name" value="FAD/NAD-bd_sf"/>
</dbReference>
<dbReference type="Proteomes" id="UP000800200">
    <property type="component" value="Unassembled WGS sequence"/>
</dbReference>
<dbReference type="SUPFAM" id="SSF51905">
    <property type="entry name" value="FAD/NAD(P)-binding domain"/>
    <property type="match status" value="1"/>
</dbReference>
<organism evidence="5 6">
    <name type="scientific">Zopfia rhizophila CBS 207.26</name>
    <dbReference type="NCBI Taxonomy" id="1314779"/>
    <lineage>
        <taxon>Eukaryota</taxon>
        <taxon>Fungi</taxon>
        <taxon>Dikarya</taxon>
        <taxon>Ascomycota</taxon>
        <taxon>Pezizomycotina</taxon>
        <taxon>Dothideomycetes</taxon>
        <taxon>Dothideomycetes incertae sedis</taxon>
        <taxon>Zopfiaceae</taxon>
        <taxon>Zopfia</taxon>
    </lineage>
</organism>
<dbReference type="PRINTS" id="PR00420">
    <property type="entry name" value="RNGMNOXGNASE"/>
</dbReference>
<dbReference type="GO" id="GO:0016491">
    <property type="term" value="F:oxidoreductase activity"/>
    <property type="evidence" value="ECO:0007669"/>
    <property type="project" value="UniProtKB-KW"/>
</dbReference>